<feature type="transmembrane region" description="Helical" evidence="6">
    <location>
        <begin position="128"/>
        <end position="149"/>
    </location>
</feature>
<name>A0A6J6L8M8_9ZZZZ</name>
<dbReference type="InterPro" id="IPR032818">
    <property type="entry name" value="DedA-like"/>
</dbReference>
<organism evidence="8">
    <name type="scientific">freshwater metagenome</name>
    <dbReference type="NCBI Taxonomy" id="449393"/>
    <lineage>
        <taxon>unclassified sequences</taxon>
        <taxon>metagenomes</taxon>
        <taxon>ecological metagenomes</taxon>
    </lineage>
</organism>
<sequence length="216" mass="23838">MMAAATSVQALGPSWMDPQQLINNLGDVAFWVVLGIIFAECGILLGFFLPGDSLLFITGLCIASGIISMNIWVAVILLIIVAIAGNLTGYWIGYKAGPALFKKPDSKLFRKEYVEKTHGFFEKYGARAIILARFVPIVRTFITAVAGIGRMNFREYFVYSSIGAVLWAGLVTIAGYFLGDIDVVKNNIEKVLILIVLLSVIPIVIEFIRHKRQHRA</sequence>
<proteinExistence type="predicted"/>
<feature type="domain" description="VTT" evidence="7">
    <location>
        <begin position="60"/>
        <end position="176"/>
    </location>
</feature>
<dbReference type="InterPro" id="IPR032816">
    <property type="entry name" value="VTT_dom"/>
</dbReference>
<comment type="subcellular location">
    <subcellularLocation>
        <location evidence="1">Cell membrane</location>
        <topology evidence="1">Multi-pass membrane protein</topology>
    </subcellularLocation>
</comment>
<feature type="transmembrane region" description="Helical" evidence="6">
    <location>
        <begin position="28"/>
        <end position="49"/>
    </location>
</feature>
<reference evidence="8" key="1">
    <citation type="submission" date="2020-05" db="EMBL/GenBank/DDBJ databases">
        <authorList>
            <person name="Chiriac C."/>
            <person name="Salcher M."/>
            <person name="Ghai R."/>
            <person name="Kavagutti S V."/>
        </authorList>
    </citation>
    <scope>NUCLEOTIDE SEQUENCE</scope>
</reference>
<evidence type="ECO:0000256" key="6">
    <source>
        <dbReference type="SAM" id="Phobius"/>
    </source>
</evidence>
<evidence type="ECO:0000256" key="5">
    <source>
        <dbReference type="ARBA" id="ARBA00023136"/>
    </source>
</evidence>
<keyword evidence="3 6" id="KW-0812">Transmembrane</keyword>
<keyword evidence="2" id="KW-1003">Cell membrane</keyword>
<keyword evidence="5 6" id="KW-0472">Membrane</keyword>
<feature type="transmembrane region" description="Helical" evidence="6">
    <location>
        <begin position="191"/>
        <end position="208"/>
    </location>
</feature>
<dbReference type="EMBL" id="CAEZWR010000020">
    <property type="protein sequence ID" value="CAB4656974.1"/>
    <property type="molecule type" value="Genomic_DNA"/>
</dbReference>
<accession>A0A6J6L8M8</accession>
<dbReference type="PANTHER" id="PTHR30353">
    <property type="entry name" value="INNER MEMBRANE PROTEIN DEDA-RELATED"/>
    <property type="match status" value="1"/>
</dbReference>
<evidence type="ECO:0000259" key="7">
    <source>
        <dbReference type="Pfam" id="PF09335"/>
    </source>
</evidence>
<gene>
    <name evidence="8" type="ORF">UFOPK2282_00285</name>
</gene>
<evidence type="ECO:0000256" key="4">
    <source>
        <dbReference type="ARBA" id="ARBA00022989"/>
    </source>
</evidence>
<dbReference type="GO" id="GO:0005886">
    <property type="term" value="C:plasma membrane"/>
    <property type="evidence" value="ECO:0007669"/>
    <property type="project" value="UniProtKB-SubCell"/>
</dbReference>
<protein>
    <submittedName>
        <fullName evidence="8">Unannotated protein</fullName>
    </submittedName>
</protein>
<evidence type="ECO:0000256" key="3">
    <source>
        <dbReference type="ARBA" id="ARBA00022692"/>
    </source>
</evidence>
<dbReference type="AlphaFoldDB" id="A0A6J6L8M8"/>
<feature type="transmembrane region" description="Helical" evidence="6">
    <location>
        <begin position="56"/>
        <end position="84"/>
    </location>
</feature>
<dbReference type="PANTHER" id="PTHR30353:SF0">
    <property type="entry name" value="TRANSMEMBRANE PROTEIN"/>
    <property type="match status" value="1"/>
</dbReference>
<feature type="transmembrane region" description="Helical" evidence="6">
    <location>
        <begin position="156"/>
        <end position="179"/>
    </location>
</feature>
<dbReference type="Pfam" id="PF09335">
    <property type="entry name" value="VTT_dom"/>
    <property type="match status" value="1"/>
</dbReference>
<evidence type="ECO:0000256" key="2">
    <source>
        <dbReference type="ARBA" id="ARBA00022475"/>
    </source>
</evidence>
<evidence type="ECO:0000256" key="1">
    <source>
        <dbReference type="ARBA" id="ARBA00004651"/>
    </source>
</evidence>
<keyword evidence="4 6" id="KW-1133">Transmembrane helix</keyword>
<evidence type="ECO:0000313" key="8">
    <source>
        <dbReference type="EMBL" id="CAB4656974.1"/>
    </source>
</evidence>